<keyword evidence="3" id="KW-1185">Reference proteome</keyword>
<protein>
    <recommendedName>
        <fullName evidence="1">F-box domain-containing protein</fullName>
    </recommendedName>
</protein>
<dbReference type="SUPFAM" id="SSF81383">
    <property type="entry name" value="F-box domain"/>
    <property type="match status" value="1"/>
</dbReference>
<proteinExistence type="predicted"/>
<organism evidence="2 3">
    <name type="scientific">Roridomyces roridus</name>
    <dbReference type="NCBI Taxonomy" id="1738132"/>
    <lineage>
        <taxon>Eukaryota</taxon>
        <taxon>Fungi</taxon>
        <taxon>Dikarya</taxon>
        <taxon>Basidiomycota</taxon>
        <taxon>Agaricomycotina</taxon>
        <taxon>Agaricomycetes</taxon>
        <taxon>Agaricomycetidae</taxon>
        <taxon>Agaricales</taxon>
        <taxon>Marasmiineae</taxon>
        <taxon>Mycenaceae</taxon>
        <taxon>Roridomyces</taxon>
    </lineage>
</organism>
<accession>A0AAD7FX33</accession>
<dbReference type="Pfam" id="PF12937">
    <property type="entry name" value="F-box-like"/>
    <property type="match status" value="1"/>
</dbReference>
<name>A0AAD7FX33_9AGAR</name>
<dbReference type="EMBL" id="JARKIF010000002">
    <property type="protein sequence ID" value="KAJ7647792.1"/>
    <property type="molecule type" value="Genomic_DNA"/>
</dbReference>
<gene>
    <name evidence="2" type="ORF">FB45DRAFT_209043</name>
</gene>
<dbReference type="CDD" id="cd09917">
    <property type="entry name" value="F-box_SF"/>
    <property type="match status" value="1"/>
</dbReference>
<dbReference type="PROSITE" id="PS50181">
    <property type="entry name" value="FBOX"/>
    <property type="match status" value="1"/>
</dbReference>
<reference evidence="2" key="1">
    <citation type="submission" date="2023-03" db="EMBL/GenBank/DDBJ databases">
        <title>Massive genome expansion in bonnet fungi (Mycena s.s.) driven by repeated elements and novel gene families across ecological guilds.</title>
        <authorList>
            <consortium name="Lawrence Berkeley National Laboratory"/>
            <person name="Harder C.B."/>
            <person name="Miyauchi S."/>
            <person name="Viragh M."/>
            <person name="Kuo A."/>
            <person name="Thoen E."/>
            <person name="Andreopoulos B."/>
            <person name="Lu D."/>
            <person name="Skrede I."/>
            <person name="Drula E."/>
            <person name="Henrissat B."/>
            <person name="Morin E."/>
            <person name="Kohler A."/>
            <person name="Barry K."/>
            <person name="LaButti K."/>
            <person name="Morin E."/>
            <person name="Salamov A."/>
            <person name="Lipzen A."/>
            <person name="Mereny Z."/>
            <person name="Hegedus B."/>
            <person name="Baldrian P."/>
            <person name="Stursova M."/>
            <person name="Weitz H."/>
            <person name="Taylor A."/>
            <person name="Grigoriev I.V."/>
            <person name="Nagy L.G."/>
            <person name="Martin F."/>
            <person name="Kauserud H."/>
        </authorList>
    </citation>
    <scope>NUCLEOTIDE SEQUENCE</scope>
    <source>
        <strain evidence="2">9284</strain>
    </source>
</reference>
<evidence type="ECO:0000313" key="3">
    <source>
        <dbReference type="Proteomes" id="UP001221142"/>
    </source>
</evidence>
<dbReference type="Proteomes" id="UP001221142">
    <property type="component" value="Unassembled WGS sequence"/>
</dbReference>
<dbReference type="AlphaFoldDB" id="A0AAD7FX33"/>
<dbReference type="InterPro" id="IPR036047">
    <property type="entry name" value="F-box-like_dom_sf"/>
</dbReference>
<comment type="caution">
    <text evidence="2">The sequence shown here is derived from an EMBL/GenBank/DDBJ whole genome shotgun (WGS) entry which is preliminary data.</text>
</comment>
<evidence type="ECO:0000259" key="1">
    <source>
        <dbReference type="PROSITE" id="PS50181"/>
    </source>
</evidence>
<evidence type="ECO:0000313" key="2">
    <source>
        <dbReference type="EMBL" id="KAJ7647792.1"/>
    </source>
</evidence>
<dbReference type="SMART" id="SM00256">
    <property type="entry name" value="FBOX"/>
    <property type="match status" value="1"/>
</dbReference>
<sequence length="384" mass="43282">MASLRPFPALPAELLDSIFAWLGYTDLLAVSLTSRRMNQVAQRHLLHHVALSLTRPLVNFVDGLTPDKAGYIKSLTFHRRIFAPWGCTEQDIDRALTWLLRWTAPQLVSLTATDTMILLRPPSARPLDLIYPRLRALSVVADHQLLEAALPAFLRNHKRLKHIKIVPMYRRTTPQSPPPVFQQPELTTLECPLQWVASFGGSSHVQFANIAATAFDPQTPTLARHLALSALALNLVSARFSGPPNYILACLRPLVQHARRLVEVTLTAYFDRDTHGFIPPTLAVPELTVILYDAPQLLRVAYWEAGMPGRRVRPDDALPVARFDLFENTFIRVPCGCLAFVEKKRPWAVPADALACRDHPQSRAEVPEIDWDDPKLNYLYPLDD</sequence>
<dbReference type="Gene3D" id="1.20.1280.50">
    <property type="match status" value="1"/>
</dbReference>
<feature type="domain" description="F-box" evidence="1">
    <location>
        <begin position="4"/>
        <end position="53"/>
    </location>
</feature>
<dbReference type="InterPro" id="IPR001810">
    <property type="entry name" value="F-box_dom"/>
</dbReference>